<dbReference type="PROSITE" id="PS51061">
    <property type="entry name" value="R3H"/>
    <property type="match status" value="1"/>
</dbReference>
<dbReference type="InterPro" id="IPR015946">
    <property type="entry name" value="KH_dom-like_a/b"/>
</dbReference>
<evidence type="ECO:0000313" key="4">
    <source>
        <dbReference type="Proteomes" id="UP000230959"/>
    </source>
</evidence>
<accession>A0A2M8LA27</accession>
<dbReference type="Pfam" id="PF01424">
    <property type="entry name" value="R3H"/>
    <property type="match status" value="1"/>
</dbReference>
<evidence type="ECO:0000256" key="1">
    <source>
        <dbReference type="ARBA" id="ARBA00022884"/>
    </source>
</evidence>
<dbReference type="InterPro" id="IPR004044">
    <property type="entry name" value="KH_dom_type_2"/>
</dbReference>
<sequence length="159" mass="18452">MERQKNLIKTLIAEVIEKMTIEGSVEIMEEVDCPRFVIRTKEAGLLIGEDGKNLMALNSLIKKMADNLLRRDGVEERFIYILDVNDYQAKKIEDVKNEARVNAQRAIYFKRDVEMEPMGSYDRRIVHSILSEYPNIKTESVGEEPHRRIIIKLNESVIS</sequence>
<dbReference type="Pfam" id="PF07650">
    <property type="entry name" value="KH_2"/>
    <property type="match status" value="1"/>
</dbReference>
<keyword evidence="1" id="KW-0694">RNA-binding</keyword>
<dbReference type="GO" id="GO:0003723">
    <property type="term" value="F:RNA binding"/>
    <property type="evidence" value="ECO:0007669"/>
    <property type="project" value="UniProtKB-KW"/>
</dbReference>
<evidence type="ECO:0000313" key="3">
    <source>
        <dbReference type="EMBL" id="PJE73479.1"/>
    </source>
</evidence>
<evidence type="ECO:0000259" key="2">
    <source>
        <dbReference type="PROSITE" id="PS51061"/>
    </source>
</evidence>
<comment type="caution">
    <text evidence="3">The sequence shown here is derived from an EMBL/GenBank/DDBJ whole genome shotgun (WGS) entry which is preliminary data.</text>
</comment>
<dbReference type="InterPro" id="IPR036867">
    <property type="entry name" value="R3H_dom_sf"/>
</dbReference>
<dbReference type="Gene3D" id="3.30.300.20">
    <property type="match status" value="1"/>
</dbReference>
<dbReference type="InterPro" id="IPR001374">
    <property type="entry name" value="R3H_dom"/>
</dbReference>
<dbReference type="SUPFAM" id="SSF82708">
    <property type="entry name" value="R3H domain"/>
    <property type="match status" value="1"/>
</dbReference>
<dbReference type="PANTHER" id="PTHR35800">
    <property type="entry name" value="PROTEIN JAG"/>
    <property type="match status" value="1"/>
</dbReference>
<dbReference type="AlphaFoldDB" id="A0A2M8LA27"/>
<gene>
    <name evidence="3" type="ORF">COV02_02335</name>
</gene>
<dbReference type="InterPro" id="IPR039247">
    <property type="entry name" value="KhpB"/>
</dbReference>
<protein>
    <recommendedName>
        <fullName evidence="2">R3H domain-containing protein</fullName>
    </recommendedName>
</protein>
<dbReference type="Gene3D" id="3.30.1370.50">
    <property type="entry name" value="R3H-like domain"/>
    <property type="match status" value="1"/>
</dbReference>
<dbReference type="PANTHER" id="PTHR35800:SF1">
    <property type="entry name" value="RNA-BINDING PROTEIN KHPB"/>
    <property type="match status" value="1"/>
</dbReference>
<organism evidence="3 4">
    <name type="scientific">Candidatus Terrybacteria bacterium CG10_big_fil_rev_8_21_14_0_10_41_10</name>
    <dbReference type="NCBI Taxonomy" id="1975026"/>
    <lineage>
        <taxon>Bacteria</taxon>
        <taxon>Candidatus Terryibacteriota</taxon>
    </lineage>
</organism>
<dbReference type="Proteomes" id="UP000230959">
    <property type="component" value="Unassembled WGS sequence"/>
</dbReference>
<name>A0A2M8LA27_9BACT</name>
<proteinExistence type="predicted"/>
<reference evidence="4" key="1">
    <citation type="submission" date="2017-09" db="EMBL/GenBank/DDBJ databases">
        <title>Depth-based differentiation of microbial function through sediment-hosted aquifers and enrichment of novel symbionts in the deep terrestrial subsurface.</title>
        <authorList>
            <person name="Probst A.J."/>
            <person name="Ladd B."/>
            <person name="Jarett J.K."/>
            <person name="Geller-Mcgrath D.E."/>
            <person name="Sieber C.M.K."/>
            <person name="Emerson J.B."/>
            <person name="Anantharaman K."/>
            <person name="Thomas B.C."/>
            <person name="Malmstrom R."/>
            <person name="Stieglmeier M."/>
            <person name="Klingl A."/>
            <person name="Woyke T."/>
            <person name="Ryan C.M."/>
            <person name="Banfield J.F."/>
        </authorList>
    </citation>
    <scope>NUCLEOTIDE SEQUENCE [LARGE SCALE GENOMIC DNA]</scope>
</reference>
<dbReference type="SMART" id="SM00393">
    <property type="entry name" value="R3H"/>
    <property type="match status" value="1"/>
</dbReference>
<feature type="domain" description="R3H" evidence="2">
    <location>
        <begin position="89"/>
        <end position="155"/>
    </location>
</feature>
<dbReference type="EMBL" id="PFER01000035">
    <property type="protein sequence ID" value="PJE73479.1"/>
    <property type="molecule type" value="Genomic_DNA"/>
</dbReference>